<gene>
    <name evidence="1" type="ORF">GCM10023321_02710</name>
</gene>
<evidence type="ECO:0000313" key="1">
    <source>
        <dbReference type="EMBL" id="GAA5145194.1"/>
    </source>
</evidence>
<dbReference type="SUPFAM" id="SSF47598">
    <property type="entry name" value="Ribbon-helix-helix"/>
    <property type="match status" value="1"/>
</dbReference>
<dbReference type="Proteomes" id="UP001428817">
    <property type="component" value="Unassembled WGS sequence"/>
</dbReference>
<comment type="caution">
    <text evidence="1">The sequence shown here is derived from an EMBL/GenBank/DDBJ whole genome shotgun (WGS) entry which is preliminary data.</text>
</comment>
<dbReference type="EMBL" id="BAABJP010000001">
    <property type="protein sequence ID" value="GAA5145194.1"/>
    <property type="molecule type" value="Genomic_DNA"/>
</dbReference>
<dbReference type="InterPro" id="IPR010985">
    <property type="entry name" value="Ribbon_hlx_hlx"/>
</dbReference>
<reference evidence="2" key="1">
    <citation type="journal article" date="2019" name="Int. J. Syst. Evol. Microbiol.">
        <title>The Global Catalogue of Microorganisms (GCM) 10K type strain sequencing project: providing services to taxonomists for standard genome sequencing and annotation.</title>
        <authorList>
            <consortium name="The Broad Institute Genomics Platform"/>
            <consortium name="The Broad Institute Genome Sequencing Center for Infectious Disease"/>
            <person name="Wu L."/>
            <person name="Ma J."/>
        </authorList>
    </citation>
    <scope>NUCLEOTIDE SEQUENCE [LARGE SCALE GENOMIC DNA]</scope>
    <source>
        <strain evidence="2">JCM 18303</strain>
    </source>
</reference>
<organism evidence="1 2">
    <name type="scientific">Pseudonocardia eucalypti</name>
    <dbReference type="NCBI Taxonomy" id="648755"/>
    <lineage>
        <taxon>Bacteria</taxon>
        <taxon>Bacillati</taxon>
        <taxon>Actinomycetota</taxon>
        <taxon>Actinomycetes</taxon>
        <taxon>Pseudonocardiales</taxon>
        <taxon>Pseudonocardiaceae</taxon>
        <taxon>Pseudonocardia</taxon>
    </lineage>
</organism>
<dbReference type="RefSeq" id="WP_185058555.1">
    <property type="nucleotide sequence ID" value="NZ_BAABJP010000001.1"/>
</dbReference>
<evidence type="ECO:0000313" key="2">
    <source>
        <dbReference type="Proteomes" id="UP001428817"/>
    </source>
</evidence>
<sequence>MSTTERVTVSLPDEVRQAAQRIAAERGVSFSSLVSEALVSWMRGRLVDTWLAEYQAEHGAFSEEELRALAEESGVPYLPPGRAAEPAA</sequence>
<dbReference type="CDD" id="cd21631">
    <property type="entry name" value="RHH_CopG_NikR-like"/>
    <property type="match status" value="1"/>
</dbReference>
<keyword evidence="2" id="KW-1185">Reference proteome</keyword>
<accession>A0ABP9PG86</accession>
<evidence type="ECO:0008006" key="3">
    <source>
        <dbReference type="Google" id="ProtNLM"/>
    </source>
</evidence>
<protein>
    <recommendedName>
        <fullName evidence="3">Ribbon-helix-helix protein CopG domain-containing protein</fullName>
    </recommendedName>
</protein>
<name>A0ABP9PG86_9PSEU</name>
<proteinExistence type="predicted"/>